<reference evidence="1 2" key="1">
    <citation type="journal article" date="2015" name="Fungal Genet. Biol.">
        <title>Evolution of novel wood decay mechanisms in Agaricales revealed by the genome sequences of Fistulina hepatica and Cylindrobasidium torrendii.</title>
        <authorList>
            <person name="Floudas D."/>
            <person name="Held B.W."/>
            <person name="Riley R."/>
            <person name="Nagy L.G."/>
            <person name="Koehler G."/>
            <person name="Ransdell A.S."/>
            <person name="Younus H."/>
            <person name="Chow J."/>
            <person name="Chiniquy J."/>
            <person name="Lipzen A."/>
            <person name="Tritt A."/>
            <person name="Sun H."/>
            <person name="Haridas S."/>
            <person name="LaButti K."/>
            <person name="Ohm R.A."/>
            <person name="Kues U."/>
            <person name="Blanchette R.A."/>
            <person name="Grigoriev I.V."/>
            <person name="Minto R.E."/>
            <person name="Hibbett D.S."/>
        </authorList>
    </citation>
    <scope>NUCLEOTIDE SEQUENCE [LARGE SCALE GENOMIC DNA]</scope>
    <source>
        <strain evidence="1 2">FP15055 ss-10</strain>
    </source>
</reference>
<evidence type="ECO:0000313" key="1">
    <source>
        <dbReference type="EMBL" id="KIY62259.1"/>
    </source>
</evidence>
<dbReference type="PROSITE" id="PS51257">
    <property type="entry name" value="PROKAR_LIPOPROTEIN"/>
    <property type="match status" value="1"/>
</dbReference>
<accession>A0A0D7AWP2</accession>
<organism evidence="1 2">
    <name type="scientific">Cylindrobasidium torrendii FP15055 ss-10</name>
    <dbReference type="NCBI Taxonomy" id="1314674"/>
    <lineage>
        <taxon>Eukaryota</taxon>
        <taxon>Fungi</taxon>
        <taxon>Dikarya</taxon>
        <taxon>Basidiomycota</taxon>
        <taxon>Agaricomycotina</taxon>
        <taxon>Agaricomycetes</taxon>
        <taxon>Agaricomycetidae</taxon>
        <taxon>Agaricales</taxon>
        <taxon>Marasmiineae</taxon>
        <taxon>Physalacriaceae</taxon>
        <taxon>Cylindrobasidium</taxon>
    </lineage>
</organism>
<dbReference type="Proteomes" id="UP000054007">
    <property type="component" value="Unassembled WGS sequence"/>
</dbReference>
<name>A0A0D7AWP2_9AGAR</name>
<gene>
    <name evidence="1" type="ORF">CYLTODRAFT_182765</name>
</gene>
<keyword evidence="2" id="KW-1185">Reference proteome</keyword>
<evidence type="ECO:0000313" key="2">
    <source>
        <dbReference type="Proteomes" id="UP000054007"/>
    </source>
</evidence>
<protein>
    <submittedName>
        <fullName evidence="1">Uncharacterized protein</fullName>
    </submittedName>
</protein>
<dbReference type="EMBL" id="KN880804">
    <property type="protein sequence ID" value="KIY62259.1"/>
    <property type="molecule type" value="Genomic_DNA"/>
</dbReference>
<proteinExistence type="predicted"/>
<dbReference type="AlphaFoldDB" id="A0A0D7AWP2"/>
<sequence length="82" mass="9240">MGYVKLDCKDQTRTPNNSIVCVVLSTGCWIRRRHIERQSRHCSGITRPYLCYTIGIFCLRNPGKIKEGATNNKSTSSCPFSA</sequence>